<feature type="binding site" evidence="9">
    <location>
        <position position="267"/>
    </location>
    <ligand>
        <name>NAD(+)</name>
        <dbReference type="ChEBI" id="CHEBI:57540"/>
    </ligand>
</feature>
<keyword evidence="3 7" id="KW-0560">Oxidoreductase</keyword>
<dbReference type="CDD" id="cd01076">
    <property type="entry name" value="NAD_bind_1_Glu_DH"/>
    <property type="match status" value="1"/>
</dbReference>
<gene>
    <name evidence="13" type="ORF">Zmor_012041</name>
</gene>
<dbReference type="PROSITE" id="PS00074">
    <property type="entry name" value="GLFV_DEHYDROGENASE"/>
    <property type="match status" value="1"/>
</dbReference>
<dbReference type="InterPro" id="IPR006097">
    <property type="entry name" value="Glu/Leu/Phe/Val/Trp_DH_dimer"/>
</dbReference>
<dbReference type="SUPFAM" id="SSF53223">
    <property type="entry name" value="Aminoacid dehydrogenase-like, N-terminal domain"/>
    <property type="match status" value="1"/>
</dbReference>
<evidence type="ECO:0000256" key="9">
    <source>
        <dbReference type="PIRSR" id="PIRSR000185-2"/>
    </source>
</evidence>
<organism evidence="13 14">
    <name type="scientific">Zophobas morio</name>
    <dbReference type="NCBI Taxonomy" id="2755281"/>
    <lineage>
        <taxon>Eukaryota</taxon>
        <taxon>Metazoa</taxon>
        <taxon>Ecdysozoa</taxon>
        <taxon>Arthropoda</taxon>
        <taxon>Hexapoda</taxon>
        <taxon>Insecta</taxon>
        <taxon>Pterygota</taxon>
        <taxon>Neoptera</taxon>
        <taxon>Endopterygota</taxon>
        <taxon>Coleoptera</taxon>
        <taxon>Polyphaga</taxon>
        <taxon>Cucujiformia</taxon>
        <taxon>Tenebrionidae</taxon>
        <taxon>Zophobas</taxon>
    </lineage>
</organism>
<dbReference type="Gene3D" id="3.40.50.720">
    <property type="entry name" value="NAD(P)-binding Rossmann-like Domain"/>
    <property type="match status" value="1"/>
</dbReference>
<keyword evidence="4" id="KW-0496">Mitochondrion</keyword>
<feature type="domain" description="Glutamate/phenylalanine/leucine/valine/L-tryptophan dehydrogenase C-terminal" evidence="12">
    <location>
        <begin position="221"/>
        <end position="443"/>
    </location>
</feature>
<comment type="similarity">
    <text evidence="2 7 11">Belongs to the Glu/Leu/Phe/Val dehydrogenases family.</text>
</comment>
<dbReference type="GO" id="GO:0004352">
    <property type="term" value="F:glutamate dehydrogenase (NAD+) activity"/>
    <property type="evidence" value="ECO:0007669"/>
    <property type="project" value="TreeGrafter"/>
</dbReference>
<feature type="binding site" evidence="9">
    <location>
        <position position="396"/>
    </location>
    <ligand>
        <name>substrate</name>
    </ligand>
</feature>
<dbReference type="GO" id="GO:0005739">
    <property type="term" value="C:mitochondrion"/>
    <property type="evidence" value="ECO:0007669"/>
    <property type="project" value="UniProtKB-SubCell"/>
</dbReference>
<feature type="binding site" evidence="9">
    <location>
        <position position="228"/>
    </location>
    <ligand>
        <name>NAD(+)</name>
        <dbReference type="ChEBI" id="CHEBI:57540"/>
    </ligand>
</feature>
<dbReference type="SUPFAM" id="SSF51735">
    <property type="entry name" value="NAD(P)-binding Rossmann-fold domains"/>
    <property type="match status" value="1"/>
</dbReference>
<dbReference type="InterPro" id="IPR036291">
    <property type="entry name" value="NAD(P)-bd_dom_sf"/>
</dbReference>
<dbReference type="InterPro" id="IPR033922">
    <property type="entry name" value="NAD_bind_Glu_DH"/>
</dbReference>
<dbReference type="Proteomes" id="UP001168821">
    <property type="component" value="Unassembled WGS sequence"/>
</dbReference>
<dbReference type="Pfam" id="PF02812">
    <property type="entry name" value="ELFV_dehydrog_N"/>
    <property type="match status" value="1"/>
</dbReference>
<dbReference type="PIRSF" id="PIRSF000185">
    <property type="entry name" value="Glu_DH"/>
    <property type="match status" value="1"/>
</dbReference>
<protein>
    <recommendedName>
        <fullName evidence="7">Glutamate dehydrogenase</fullName>
    </recommendedName>
</protein>
<evidence type="ECO:0000256" key="10">
    <source>
        <dbReference type="PIRSR" id="PIRSR000185-3"/>
    </source>
</evidence>
<dbReference type="InterPro" id="IPR014362">
    <property type="entry name" value="Glu_DH"/>
</dbReference>
<sequence length="447" mass="49528">MLRPFQKTSYSRSLPCLRFVLRCAQTLAEKYAKARSTEPNFLTCSGIFFDKAAAFHKNISPGLLKHLKTVDCVLRVTFAIEHEGDIEVITGYRAQHSRHRLPVKGGIRYSLDVDLQEVEALAALMTYKCAVVDVPFGGAKGGICIDPKKYSVAQLENITRRYTMELCQKNFIGPGLDVPAPDLGTSGREMAWIKDTYQQFNINDVNSSACVTGKPVTQGGVRGRTEATGMGVYFGIRDFLQFPFVQQMTGLTGGIEGKTFVVQGLGNVGYYTAKFISEGGGKVIAVAECNGGIAHPDGLNVKDVYTYWRNYGTFEGFPDAKFLEDPLLPLEMECDVLVPAAIEKTIHVGNADHIKAKIVAEAANGPCTPRAQEILAKKRVIIIPDLYLNAGGVTVSYFEWLKNLSHVRFGRLNKKWEEHSKSLLVNFLETQVNRKLSERESTSLDYF</sequence>
<dbReference type="Gene3D" id="3.40.50.10860">
    <property type="entry name" value="Leucine Dehydrogenase, chain A, domain 1"/>
    <property type="match status" value="1"/>
</dbReference>
<evidence type="ECO:0000256" key="11">
    <source>
        <dbReference type="RuleBase" id="RU004417"/>
    </source>
</evidence>
<comment type="catalytic activity">
    <reaction evidence="5">
        <text>L-glutamate + NAD(+) + H2O = 2-oxoglutarate + NH4(+) + NADH + H(+)</text>
        <dbReference type="Rhea" id="RHEA:15133"/>
        <dbReference type="ChEBI" id="CHEBI:15377"/>
        <dbReference type="ChEBI" id="CHEBI:15378"/>
        <dbReference type="ChEBI" id="CHEBI:16810"/>
        <dbReference type="ChEBI" id="CHEBI:28938"/>
        <dbReference type="ChEBI" id="CHEBI:29985"/>
        <dbReference type="ChEBI" id="CHEBI:57540"/>
        <dbReference type="ChEBI" id="CHEBI:57945"/>
        <dbReference type="EC" id="1.4.1.3"/>
    </reaction>
</comment>
<evidence type="ECO:0000313" key="13">
    <source>
        <dbReference type="EMBL" id="KAJ3634515.1"/>
    </source>
</evidence>
<evidence type="ECO:0000256" key="5">
    <source>
        <dbReference type="ARBA" id="ARBA00047867"/>
    </source>
</evidence>
<feature type="binding site" evidence="9">
    <location>
        <position position="128"/>
    </location>
    <ligand>
        <name>substrate</name>
    </ligand>
</feature>
<evidence type="ECO:0000256" key="7">
    <source>
        <dbReference type="PIRNR" id="PIRNR000185"/>
    </source>
</evidence>
<dbReference type="FunFam" id="3.40.50.720:FF:000100">
    <property type="entry name" value="Glutamate dehydrogenase 1, mitochondrial"/>
    <property type="match status" value="1"/>
</dbReference>
<proteinExistence type="inferred from homology"/>
<name>A0AA38HJU8_9CUCU</name>
<dbReference type="PRINTS" id="PR00082">
    <property type="entry name" value="GLFDHDRGNASE"/>
</dbReference>
<dbReference type="PANTHER" id="PTHR11606">
    <property type="entry name" value="GLUTAMATE DEHYDROGENASE"/>
    <property type="match status" value="1"/>
</dbReference>
<dbReference type="InterPro" id="IPR033524">
    <property type="entry name" value="Glu/Leu/Phe/Val_DH_AS"/>
</dbReference>
<dbReference type="Pfam" id="PF00208">
    <property type="entry name" value="ELFV_dehydrog"/>
    <property type="match status" value="1"/>
</dbReference>
<dbReference type="InterPro" id="IPR046346">
    <property type="entry name" value="Aminoacid_DH-like_N_sf"/>
</dbReference>
<evidence type="ECO:0000256" key="3">
    <source>
        <dbReference type="ARBA" id="ARBA00023002"/>
    </source>
</evidence>
<dbReference type="InterPro" id="IPR006096">
    <property type="entry name" value="Glu/Leu/Phe/Val/Trp_DH_C"/>
</dbReference>
<dbReference type="SMART" id="SM00839">
    <property type="entry name" value="ELFV_dehydrog"/>
    <property type="match status" value="1"/>
</dbReference>
<reference evidence="13" key="1">
    <citation type="journal article" date="2023" name="G3 (Bethesda)">
        <title>Whole genome assemblies of Zophobas morio and Tenebrio molitor.</title>
        <authorList>
            <person name="Kaur S."/>
            <person name="Stinson S.A."/>
            <person name="diCenzo G.C."/>
        </authorList>
    </citation>
    <scope>NUCLEOTIDE SEQUENCE</scope>
    <source>
        <strain evidence="13">QUZm001</strain>
    </source>
</reference>
<evidence type="ECO:0000256" key="8">
    <source>
        <dbReference type="PIRSR" id="PIRSR000185-1"/>
    </source>
</evidence>
<evidence type="ECO:0000313" key="14">
    <source>
        <dbReference type="Proteomes" id="UP001168821"/>
    </source>
</evidence>
<evidence type="ECO:0000256" key="2">
    <source>
        <dbReference type="ARBA" id="ARBA00006382"/>
    </source>
</evidence>
<comment type="caution">
    <text evidence="13">The sequence shown here is derived from an EMBL/GenBank/DDBJ whole genome shotgun (WGS) entry which is preliminary data.</text>
</comment>
<feature type="active site" description="Proton donor" evidence="8">
    <location>
        <position position="140"/>
    </location>
</feature>
<evidence type="ECO:0000256" key="1">
    <source>
        <dbReference type="ARBA" id="ARBA00004173"/>
    </source>
</evidence>
<dbReference type="EMBL" id="JALNTZ010000373">
    <property type="protein sequence ID" value="KAJ3634515.1"/>
    <property type="molecule type" value="Genomic_DNA"/>
</dbReference>
<feature type="site" description="Important for catalysis" evidence="10">
    <location>
        <position position="182"/>
    </location>
</feature>
<comment type="catalytic activity">
    <reaction evidence="6">
        <text>L-glutamate + NADP(+) + H2O = 2-oxoglutarate + NH4(+) + NADPH + H(+)</text>
        <dbReference type="Rhea" id="RHEA:11612"/>
        <dbReference type="ChEBI" id="CHEBI:15377"/>
        <dbReference type="ChEBI" id="CHEBI:15378"/>
        <dbReference type="ChEBI" id="CHEBI:16810"/>
        <dbReference type="ChEBI" id="CHEBI:28938"/>
        <dbReference type="ChEBI" id="CHEBI:29985"/>
        <dbReference type="ChEBI" id="CHEBI:57783"/>
        <dbReference type="ChEBI" id="CHEBI:58349"/>
        <dbReference type="EC" id="1.4.1.3"/>
    </reaction>
</comment>
<keyword evidence="9" id="KW-0520">NAD</keyword>
<keyword evidence="14" id="KW-1185">Reference proteome</keyword>
<evidence type="ECO:0000256" key="4">
    <source>
        <dbReference type="ARBA" id="ARBA00023128"/>
    </source>
</evidence>
<evidence type="ECO:0000256" key="6">
    <source>
        <dbReference type="ARBA" id="ARBA00048577"/>
    </source>
</evidence>
<accession>A0AA38HJU8</accession>
<feature type="binding site" evidence="9">
    <location>
        <position position="104"/>
    </location>
    <ligand>
        <name>substrate</name>
    </ligand>
</feature>
<dbReference type="AlphaFoldDB" id="A0AA38HJU8"/>
<comment type="subcellular location">
    <subcellularLocation>
        <location evidence="1">Mitochondrion</location>
    </subcellularLocation>
</comment>
<evidence type="ECO:0000259" key="12">
    <source>
        <dbReference type="SMART" id="SM00839"/>
    </source>
</evidence>
<dbReference type="InterPro" id="IPR006095">
    <property type="entry name" value="Glu/Leu/Phe/Val/Trp_DH"/>
</dbReference>
<dbReference type="GO" id="GO:0006538">
    <property type="term" value="P:L-glutamate catabolic process"/>
    <property type="evidence" value="ECO:0007669"/>
    <property type="project" value="TreeGrafter"/>
</dbReference>
<dbReference type="PANTHER" id="PTHR11606:SF13">
    <property type="entry name" value="GLUTAMATE DEHYDROGENASE 1, MITOCHONDRIAL"/>
    <property type="match status" value="1"/>
</dbReference>
<dbReference type="GO" id="GO:0000166">
    <property type="term" value="F:nucleotide binding"/>
    <property type="evidence" value="ECO:0007669"/>
    <property type="project" value="UniProtKB-KW"/>
</dbReference>
<keyword evidence="9" id="KW-0547">Nucleotide-binding</keyword>